<dbReference type="InterPro" id="IPR018289">
    <property type="entry name" value="MULE_transposase_dom"/>
</dbReference>
<accession>A0A2S2PI89</accession>
<dbReference type="PANTHER" id="PTHR47160:SF10">
    <property type="entry name" value="MULE TRANSPOSASE DOMAIN-CONTAINING PROTEIN"/>
    <property type="match status" value="1"/>
</dbReference>
<organism evidence="2">
    <name type="scientific">Schizaphis graminum</name>
    <name type="common">Green bug aphid</name>
    <dbReference type="NCBI Taxonomy" id="13262"/>
    <lineage>
        <taxon>Eukaryota</taxon>
        <taxon>Metazoa</taxon>
        <taxon>Ecdysozoa</taxon>
        <taxon>Arthropoda</taxon>
        <taxon>Hexapoda</taxon>
        <taxon>Insecta</taxon>
        <taxon>Pterygota</taxon>
        <taxon>Neoptera</taxon>
        <taxon>Paraneoptera</taxon>
        <taxon>Hemiptera</taxon>
        <taxon>Sternorrhyncha</taxon>
        <taxon>Aphidomorpha</taxon>
        <taxon>Aphidoidea</taxon>
        <taxon>Aphididae</taxon>
        <taxon>Aphidini</taxon>
        <taxon>Schizaphis</taxon>
    </lineage>
</organism>
<sequence length="290" mass="33614">MDGTFKTVPTIFHQLYSIHAPVGHCTNSRILPLVFALLSSKSKQCYIRMFQDLQDYASENNIVLQPDYILTDFEQAAISAVKQEFTNSQSRLCLFHLGQSMWRKVQSVGLSIKYGEDEEFSLLIRHLLALAFLPSEEIPSAFAEVKKQLEIEPGTEYLLMWFEENYVLGRVRKTLRNGNIVRGLPLFSPELWSVFNQNIPRTQNNIEAWHRRWECLVGESHVGVYHLIKELQKEQKSTEIMIESILSGVPRPRPNKKNEQREDRIQNVIQNYGNVPVLEFLRGIAYNMTL</sequence>
<evidence type="ECO:0000313" key="2">
    <source>
        <dbReference type="EMBL" id="MBY29160.1"/>
    </source>
</evidence>
<dbReference type="AlphaFoldDB" id="A0A2S2PI89"/>
<dbReference type="EMBL" id="GGMR01016541">
    <property type="protein sequence ID" value="MBY29160.1"/>
    <property type="molecule type" value="Transcribed_RNA"/>
</dbReference>
<name>A0A2S2PI89_SCHGA</name>
<reference evidence="2" key="1">
    <citation type="submission" date="2018-04" db="EMBL/GenBank/DDBJ databases">
        <title>Transcriptome of Schizaphis graminum biotype I.</title>
        <authorList>
            <person name="Scully E.D."/>
            <person name="Geib S.M."/>
            <person name="Palmer N.A."/>
            <person name="Koch K."/>
            <person name="Bradshaw J."/>
            <person name="Heng-Moss T."/>
            <person name="Sarath G."/>
        </authorList>
    </citation>
    <scope>NUCLEOTIDE SEQUENCE</scope>
</reference>
<dbReference type="Pfam" id="PF10551">
    <property type="entry name" value="MULE"/>
    <property type="match status" value="1"/>
</dbReference>
<dbReference type="PANTHER" id="PTHR47160">
    <property type="entry name" value="PUTATIVE-RELATED"/>
    <property type="match status" value="1"/>
</dbReference>
<feature type="domain" description="MULE transposase" evidence="1">
    <location>
        <begin position="1"/>
        <end position="98"/>
    </location>
</feature>
<protein>
    <recommendedName>
        <fullName evidence="1">MULE transposase domain-containing protein</fullName>
    </recommendedName>
</protein>
<gene>
    <name evidence="2" type="ORF">g.93527</name>
</gene>
<evidence type="ECO:0000259" key="1">
    <source>
        <dbReference type="Pfam" id="PF10551"/>
    </source>
</evidence>
<proteinExistence type="predicted"/>